<dbReference type="RefSeq" id="WP_094783556.1">
    <property type="nucleotide sequence ID" value="NZ_BEDT01000001.1"/>
</dbReference>
<reference evidence="4" key="1">
    <citation type="submission" date="2017-08" db="EMBL/GenBank/DDBJ databases">
        <title>Draft genome sequence of Lactococcus sp. strain Rs-Y01, isolated from the gut of the lower termite Reticulitermes speratus.</title>
        <authorList>
            <person name="Ohkuma M."/>
            <person name="Yuki M."/>
        </authorList>
    </citation>
    <scope>NUCLEOTIDE SEQUENCE [LARGE SCALE GENOMIC DNA]</scope>
    <source>
        <strain evidence="4">Rs-Y01</strain>
    </source>
</reference>
<accession>A0A224X9T3</accession>
<organism evidence="3 4">
    <name type="scientific">Pseudolactococcus reticulitermitis</name>
    <dbReference type="NCBI Taxonomy" id="2025039"/>
    <lineage>
        <taxon>Bacteria</taxon>
        <taxon>Bacillati</taxon>
        <taxon>Bacillota</taxon>
        <taxon>Bacilli</taxon>
        <taxon>Lactobacillales</taxon>
        <taxon>Streptococcaceae</taxon>
        <taxon>Pseudolactococcus</taxon>
    </lineage>
</organism>
<dbReference type="Pfam" id="PF14280">
    <property type="entry name" value="DUF4365"/>
    <property type="match status" value="1"/>
</dbReference>
<feature type="domain" description="DUF4365" evidence="2">
    <location>
        <begin position="22"/>
        <end position="146"/>
    </location>
</feature>
<evidence type="ECO:0000259" key="2">
    <source>
        <dbReference type="Pfam" id="PF14280"/>
    </source>
</evidence>
<evidence type="ECO:0000313" key="3">
    <source>
        <dbReference type="EMBL" id="GAX46461.1"/>
    </source>
</evidence>
<feature type="region of interest" description="Disordered" evidence="1">
    <location>
        <begin position="1"/>
        <end position="20"/>
    </location>
</feature>
<dbReference type="Proteomes" id="UP000218689">
    <property type="component" value="Unassembled WGS sequence"/>
</dbReference>
<dbReference type="AlphaFoldDB" id="A0A224X9T3"/>
<dbReference type="InterPro" id="IPR025375">
    <property type="entry name" value="DUF4365"/>
</dbReference>
<sequence length="651" mass="77293">MENLILSEKSPKRSKPQKTGAIGESLLQARLEEYAIVNRVQSDFGDDCICSLTDSTGKITEKMFFGQAKAHKKIDKTKEEYIQTMETSNLSFWLKRKYITFLFIIDKTTEEIYYIDPTEQIRNNLSKIQTKQTLGIRVPLKNSFKKGEALPPDILKSMSSFDEQLFNGEFVKALEYLNTFSEKDWFSNSKKPEILETAESITISYRNVRLSGFFWTPKSNGFGAYQIIFARFQKLSKSSIQLNHKDILRLFYFGRKTSISFEHEKNHRQYIRIPLPDYHEFHIEFGNTTVYLYENELEELNKVIDVFIEKYVERIMKFSQRYNSIGLKPIGHNPTQIKLMTIEKELWEEMLEFKEEHLIENGDYDKGYKFEKFNNILALASQNNFPHQTLFYVEGNYKLGYNNESVVEVIWNAPEFTEYLKYDEFWYSVSETYNFIIEEIIMKIQGAYRIYRKNIFGDDSLTNDRFYISSCNKDKINIENTKSYFKKEDISKEMFEKLTHYRASSYKLDINNIYTGHEFSNLFYELFEFLKARGVLGVDIPNIELFIRTLIKKINIIFLDDKIYAIYSEKEYYQERFEDYKNTLEKLLERFPLQVSDEEKSSTYLELFKEVSDMLGDFGNYIDFVELKSYLPNFSEIISIYNEEKLISLLI</sequence>
<comment type="caution">
    <text evidence="3">The sequence shown here is derived from an EMBL/GenBank/DDBJ whole genome shotgun (WGS) entry which is preliminary data.</text>
</comment>
<dbReference type="EMBL" id="BEDT01000001">
    <property type="protein sequence ID" value="GAX46461.1"/>
    <property type="molecule type" value="Genomic_DNA"/>
</dbReference>
<name>A0A224X9T3_9LACT</name>
<keyword evidence="4" id="KW-1185">Reference proteome</keyword>
<proteinExistence type="predicted"/>
<gene>
    <name evidence="3" type="ORF">RsY01_40</name>
</gene>
<dbReference type="OrthoDB" id="5134836at2"/>
<protein>
    <recommendedName>
        <fullName evidence="2">DUF4365 domain-containing protein</fullName>
    </recommendedName>
</protein>
<evidence type="ECO:0000313" key="4">
    <source>
        <dbReference type="Proteomes" id="UP000218689"/>
    </source>
</evidence>
<evidence type="ECO:0000256" key="1">
    <source>
        <dbReference type="SAM" id="MobiDB-lite"/>
    </source>
</evidence>